<comment type="caution">
    <text evidence="3">The sequence shown here is derived from an EMBL/GenBank/DDBJ whole genome shotgun (WGS) entry which is preliminary data.</text>
</comment>
<keyword evidence="1" id="KW-1133">Transmembrane helix</keyword>
<accession>A0A2T0PXN5</accession>
<proteinExistence type="predicted"/>
<dbReference type="InterPro" id="IPR014529">
    <property type="entry name" value="UCP026631"/>
</dbReference>
<dbReference type="PANTHER" id="PTHR34473">
    <property type="entry name" value="UPF0699 TRANSMEMBRANE PROTEIN YDBS"/>
    <property type="match status" value="1"/>
</dbReference>
<evidence type="ECO:0000313" key="4">
    <source>
        <dbReference type="Proteomes" id="UP000237846"/>
    </source>
</evidence>
<gene>
    <name evidence="3" type="ORF">CLV72_108314</name>
</gene>
<sequence>MTAARPAAPKRAETNGARWLPLANAGTVGVTVVWVGGATAGGGAGLWYGLSFTALPTWALAALVIGGVVLITGAVSGFEALRCRATRYRVTGERLELRSGVLVRSHRSIARERVRSVDLTADLVSRVFGVTMVVVGTGQQGDASDELKLDSVPAAEAERLRALLLRRTAPGDGAADPAAPPPAETTLLRMDWGWLRLAPLTAWTVGLPAAAVGGVFRIASEFGGNPVEVLMGVGPVRAAFGWAVGSPWVGLPLVALVLLALGALATTVLAVEYSWGYRLTREPGGTLRARHGLLTTRSITLDERRLRGVELAEPLPLSWGGGAQLKAVATGLKRKTEDGNETERDALGPPLPVDRAQALAADVLELPVAPTASVPLRPHPRAALRYRRIWGIAGGILLGAVPAGAAALLGWVPGWLPAALAVLFAAAAVPLAGRAYRSLGHGMGERHLMTRSGAYTRRTVALRRDGVIGWTIRRSPLQRRLGLVTVTATTAAGKGAYRVRDAALGEGLAFADTAVPGLLAPFLADARPAGRAEGSG</sequence>
<keyword evidence="1" id="KW-0472">Membrane</keyword>
<feature type="transmembrane region" description="Helical" evidence="1">
    <location>
        <begin position="197"/>
        <end position="219"/>
    </location>
</feature>
<evidence type="ECO:0000313" key="3">
    <source>
        <dbReference type="EMBL" id="PRX96307.1"/>
    </source>
</evidence>
<feature type="transmembrane region" description="Helical" evidence="1">
    <location>
        <begin position="415"/>
        <end position="436"/>
    </location>
</feature>
<name>A0A2T0PXN5_9ACTN</name>
<feature type="transmembrane region" description="Helical" evidence="1">
    <location>
        <begin position="21"/>
        <end position="48"/>
    </location>
</feature>
<dbReference type="EMBL" id="PVZC01000008">
    <property type="protein sequence ID" value="PRX96307.1"/>
    <property type="molecule type" value="Genomic_DNA"/>
</dbReference>
<dbReference type="PANTHER" id="PTHR34473:SF2">
    <property type="entry name" value="UPF0699 TRANSMEMBRANE PROTEIN YDBT"/>
    <property type="match status" value="1"/>
</dbReference>
<keyword evidence="4" id="KW-1185">Reference proteome</keyword>
<evidence type="ECO:0000256" key="1">
    <source>
        <dbReference type="SAM" id="Phobius"/>
    </source>
</evidence>
<reference evidence="3 4" key="1">
    <citation type="submission" date="2018-03" db="EMBL/GenBank/DDBJ databases">
        <title>Genomic Encyclopedia of Archaeal and Bacterial Type Strains, Phase II (KMG-II): from individual species to whole genera.</title>
        <authorList>
            <person name="Goeker M."/>
        </authorList>
    </citation>
    <scope>NUCLEOTIDE SEQUENCE [LARGE SCALE GENOMIC DNA]</scope>
    <source>
        <strain evidence="3 4">DSM 45601</strain>
    </source>
</reference>
<organism evidence="3 4">
    <name type="scientific">Allonocardiopsis opalescens</name>
    <dbReference type="NCBI Taxonomy" id="1144618"/>
    <lineage>
        <taxon>Bacteria</taxon>
        <taxon>Bacillati</taxon>
        <taxon>Actinomycetota</taxon>
        <taxon>Actinomycetes</taxon>
        <taxon>Streptosporangiales</taxon>
        <taxon>Allonocardiopsis</taxon>
    </lineage>
</organism>
<feature type="transmembrane region" description="Helical" evidence="1">
    <location>
        <begin position="239"/>
        <end position="271"/>
    </location>
</feature>
<dbReference type="RefSeq" id="WP_106251144.1">
    <property type="nucleotide sequence ID" value="NZ_PVZC01000008.1"/>
</dbReference>
<protein>
    <submittedName>
        <fullName evidence="3">Putative membrane protein</fullName>
    </submittedName>
</protein>
<evidence type="ECO:0000259" key="2">
    <source>
        <dbReference type="Pfam" id="PF03703"/>
    </source>
</evidence>
<dbReference type="Proteomes" id="UP000237846">
    <property type="component" value="Unassembled WGS sequence"/>
</dbReference>
<feature type="domain" description="YdbS-like PH" evidence="2">
    <location>
        <begin position="84"/>
        <end position="163"/>
    </location>
</feature>
<feature type="domain" description="YdbS-like PH" evidence="2">
    <location>
        <begin position="444"/>
        <end position="505"/>
    </location>
</feature>
<keyword evidence="1" id="KW-0812">Transmembrane</keyword>
<dbReference type="AlphaFoldDB" id="A0A2T0PXN5"/>
<feature type="transmembrane region" description="Helical" evidence="1">
    <location>
        <begin position="389"/>
        <end position="409"/>
    </location>
</feature>
<feature type="transmembrane region" description="Helical" evidence="1">
    <location>
        <begin position="60"/>
        <end position="81"/>
    </location>
</feature>
<dbReference type="OrthoDB" id="4121259at2"/>
<dbReference type="InterPro" id="IPR005182">
    <property type="entry name" value="YdbS-like_PH"/>
</dbReference>
<dbReference type="Pfam" id="PF03703">
    <property type="entry name" value="bPH_2"/>
    <property type="match status" value="2"/>
</dbReference>
<dbReference type="PIRSF" id="PIRSF026631">
    <property type="entry name" value="UCP026631"/>
    <property type="match status" value="1"/>
</dbReference>